<keyword evidence="3" id="KW-1185">Reference proteome</keyword>
<dbReference type="GO" id="GO:0035312">
    <property type="term" value="F:5'-3' DNA exonuclease activity"/>
    <property type="evidence" value="ECO:0007669"/>
    <property type="project" value="TreeGrafter"/>
</dbReference>
<dbReference type="Gene3D" id="3.20.20.140">
    <property type="entry name" value="Metal-dependent hydrolases"/>
    <property type="match status" value="1"/>
</dbReference>
<dbReference type="SMART" id="SM00481">
    <property type="entry name" value="POLIIIAc"/>
    <property type="match status" value="1"/>
</dbReference>
<dbReference type="PANTHER" id="PTHR42924">
    <property type="entry name" value="EXONUCLEASE"/>
    <property type="match status" value="1"/>
</dbReference>
<dbReference type="CDD" id="cd07438">
    <property type="entry name" value="PHP_HisPPase_AMP"/>
    <property type="match status" value="1"/>
</dbReference>
<dbReference type="InterPro" id="IPR016195">
    <property type="entry name" value="Pol/histidinol_Pase-like"/>
</dbReference>
<dbReference type="GO" id="GO:0004534">
    <property type="term" value="F:5'-3' RNA exonuclease activity"/>
    <property type="evidence" value="ECO:0007669"/>
    <property type="project" value="TreeGrafter"/>
</dbReference>
<evidence type="ECO:0000259" key="1">
    <source>
        <dbReference type="SMART" id="SM00481"/>
    </source>
</evidence>
<accession>A0A2T1DL68</accession>
<dbReference type="OrthoDB" id="9804333at2"/>
<dbReference type="InterPro" id="IPR052018">
    <property type="entry name" value="PHP_domain"/>
</dbReference>
<sequence length="237" mass="25825">MAANLATVSTSKKPAAQDGAALRQVFGSIDAESCPHVYNFHMHTNHSDGQLQPELLMQQAIALSLTGFAITDHHRVSGYQVAQQWFDHWRNSPEAVGKPIPHLWVGAEITSQLIGTEVHILGFAFDPEHGAIVPYLQGNAPQGEAAQAAQVISAIHQAGGLAVLAHPVRYRRSPNDLIPAAVNCGIDGVETYYAYNNPKPWRASPSETQRVRQLSDRHHLLNTCGTDTHGLSLLQRI</sequence>
<dbReference type="Proteomes" id="UP000238634">
    <property type="component" value="Unassembled WGS sequence"/>
</dbReference>
<dbReference type="InterPro" id="IPR003141">
    <property type="entry name" value="Pol/His_phosphatase_N"/>
</dbReference>
<gene>
    <name evidence="2" type="ORF">C7B65_04780</name>
</gene>
<reference evidence="2 3" key="2">
    <citation type="submission" date="2018-03" db="EMBL/GenBank/DDBJ databases">
        <title>The ancient ancestry and fast evolution of plastids.</title>
        <authorList>
            <person name="Moore K.R."/>
            <person name="Magnabosco C."/>
            <person name="Momper L."/>
            <person name="Gold D.A."/>
            <person name="Bosak T."/>
            <person name="Fournier G.P."/>
        </authorList>
    </citation>
    <scope>NUCLEOTIDE SEQUENCE [LARGE SCALE GENOMIC DNA]</scope>
    <source>
        <strain evidence="2 3">ULC007</strain>
    </source>
</reference>
<comment type="caution">
    <text evidence="2">The sequence shown here is derived from an EMBL/GenBank/DDBJ whole genome shotgun (WGS) entry which is preliminary data.</text>
</comment>
<organism evidence="2 3">
    <name type="scientific">Phormidesmis priestleyi ULC007</name>
    <dbReference type="NCBI Taxonomy" id="1920490"/>
    <lineage>
        <taxon>Bacteria</taxon>
        <taxon>Bacillati</taxon>
        <taxon>Cyanobacteriota</taxon>
        <taxon>Cyanophyceae</taxon>
        <taxon>Leptolyngbyales</taxon>
        <taxon>Leptolyngbyaceae</taxon>
        <taxon>Phormidesmis</taxon>
    </lineage>
</organism>
<feature type="domain" description="Polymerase/histidinol phosphatase N-terminal" evidence="1">
    <location>
        <begin position="38"/>
        <end position="113"/>
    </location>
</feature>
<reference evidence="2 3" key="1">
    <citation type="submission" date="2018-02" db="EMBL/GenBank/DDBJ databases">
        <authorList>
            <person name="Cohen D.B."/>
            <person name="Kent A.D."/>
        </authorList>
    </citation>
    <scope>NUCLEOTIDE SEQUENCE [LARGE SCALE GENOMIC DNA]</scope>
    <source>
        <strain evidence="2 3">ULC007</strain>
    </source>
</reference>
<dbReference type="Pfam" id="PF02811">
    <property type="entry name" value="PHP"/>
    <property type="match status" value="1"/>
</dbReference>
<dbReference type="AlphaFoldDB" id="A0A2T1DL68"/>
<protein>
    <submittedName>
        <fullName evidence="2">PHP domain-containing protein</fullName>
    </submittedName>
</protein>
<dbReference type="SUPFAM" id="SSF89550">
    <property type="entry name" value="PHP domain-like"/>
    <property type="match status" value="1"/>
</dbReference>
<dbReference type="InterPro" id="IPR004013">
    <property type="entry name" value="PHP_dom"/>
</dbReference>
<dbReference type="PANTHER" id="PTHR42924:SF3">
    <property type="entry name" value="POLYMERASE_HISTIDINOL PHOSPHATASE N-TERMINAL DOMAIN-CONTAINING PROTEIN"/>
    <property type="match status" value="1"/>
</dbReference>
<evidence type="ECO:0000313" key="2">
    <source>
        <dbReference type="EMBL" id="PSB21247.1"/>
    </source>
</evidence>
<dbReference type="RefSeq" id="WP_073069899.1">
    <property type="nucleotide sequence ID" value="NZ_MPPI01000004.1"/>
</dbReference>
<proteinExistence type="predicted"/>
<dbReference type="STRING" id="1920490.GCA_001895925_02261"/>
<evidence type="ECO:0000313" key="3">
    <source>
        <dbReference type="Proteomes" id="UP000238634"/>
    </source>
</evidence>
<name>A0A2T1DL68_9CYAN</name>
<dbReference type="EMBL" id="PVWG01000003">
    <property type="protein sequence ID" value="PSB21247.1"/>
    <property type="molecule type" value="Genomic_DNA"/>
</dbReference>